<dbReference type="Pfam" id="PF01323">
    <property type="entry name" value="DSBA"/>
    <property type="match status" value="1"/>
</dbReference>
<dbReference type="RefSeq" id="WP_344118254.1">
    <property type="nucleotide sequence ID" value="NZ_BAAABW010000016.1"/>
</dbReference>
<dbReference type="Gene3D" id="3.40.30.10">
    <property type="entry name" value="Glutaredoxin"/>
    <property type="match status" value="1"/>
</dbReference>
<feature type="domain" description="DSBA-like thioredoxin" evidence="2">
    <location>
        <begin position="14"/>
        <end position="227"/>
    </location>
</feature>
<dbReference type="Proteomes" id="UP001500063">
    <property type="component" value="Unassembled WGS sequence"/>
</dbReference>
<dbReference type="PANTHER" id="PTHR13887:SF41">
    <property type="entry name" value="THIOREDOXIN SUPERFAMILY PROTEIN"/>
    <property type="match status" value="1"/>
</dbReference>
<dbReference type="SUPFAM" id="SSF52833">
    <property type="entry name" value="Thioredoxin-like"/>
    <property type="match status" value="1"/>
</dbReference>
<evidence type="ECO:0000313" key="4">
    <source>
        <dbReference type="EMBL" id="GAA0350805.1"/>
    </source>
</evidence>
<dbReference type="AlphaFoldDB" id="A0A077K7H3"/>
<dbReference type="PANTHER" id="PTHR13887">
    <property type="entry name" value="GLUTATHIONE S-TRANSFERASE KAPPA"/>
    <property type="match status" value="1"/>
</dbReference>
<dbReference type="InterPro" id="IPR001853">
    <property type="entry name" value="DSBA-like_thioredoxin_dom"/>
</dbReference>
<reference evidence="4 5" key="2">
    <citation type="journal article" date="2019" name="Int. J. Syst. Evol. Microbiol.">
        <title>The Global Catalogue of Microorganisms (GCM) 10K type strain sequencing project: providing services to taxonomists for standard genome sequencing and annotation.</title>
        <authorList>
            <consortium name="The Broad Institute Genomics Platform"/>
            <consortium name="The Broad Institute Genome Sequencing Center for Infectious Disease"/>
            <person name="Wu L."/>
            <person name="Ma J."/>
        </authorList>
    </citation>
    <scope>NUCLEOTIDE SEQUENCE [LARGE SCALE GENOMIC DNA]</scope>
    <source>
        <strain evidence="4 5">JCM 4565</strain>
    </source>
</reference>
<name>A0A077K7H3_9ACTN</name>
<proteinExistence type="predicted"/>
<accession>A0A077K7H3</accession>
<feature type="region of interest" description="Disordered" evidence="1">
    <location>
        <begin position="225"/>
        <end position="245"/>
    </location>
</feature>
<dbReference type="GO" id="GO:0016491">
    <property type="term" value="F:oxidoreductase activity"/>
    <property type="evidence" value="ECO:0007669"/>
    <property type="project" value="InterPro"/>
</dbReference>
<evidence type="ECO:0000259" key="2">
    <source>
        <dbReference type="Pfam" id="PF01323"/>
    </source>
</evidence>
<reference evidence="4" key="3">
    <citation type="submission" date="2023-12" db="EMBL/GenBank/DDBJ databases">
        <authorList>
            <person name="Sun Q."/>
            <person name="Inoue M."/>
        </authorList>
    </citation>
    <scope>NUCLEOTIDE SEQUENCE</scope>
    <source>
        <strain evidence="4">JCM 4565</strain>
    </source>
</reference>
<gene>
    <name evidence="4" type="primary">frnE</name>
    <name evidence="4" type="ORF">GCM10010319_29700</name>
</gene>
<organism evidence="3">
    <name type="scientific">Streptomyces blastmyceticus</name>
    <dbReference type="NCBI Taxonomy" id="68180"/>
    <lineage>
        <taxon>Bacteria</taxon>
        <taxon>Bacillati</taxon>
        <taxon>Actinomycetota</taxon>
        <taxon>Actinomycetes</taxon>
        <taxon>Kitasatosporales</taxon>
        <taxon>Streptomycetaceae</taxon>
        <taxon>Streptomyces</taxon>
    </lineage>
</organism>
<protein>
    <submittedName>
        <fullName evidence="4">Protein disulfide isomerase FrnE</fullName>
    </submittedName>
    <submittedName>
        <fullName evidence="3">Uncharacterized protein YwbO</fullName>
    </submittedName>
</protein>
<sequence>MEIRAGGLSVVKADMVLDVICVHSYIGYTRLRRAAGRLRSAGREVELTFRPYELAPAAPDMAQPLVPVLESLFGPYARTQIARATGQAAREGLTLDYDRAVVGNTFAAHLLIARAQARGGAEELVERLFRAHFTDGLHIGDPGVLWSLAEECGLKPAGSASGPDGFLRARADGSRGGVAWHAEPDAEALREEMDRLRRHGVTGVPLFRIGDRVLCGPQTERALYEALSGSPSRTGGSPATVGAGR</sequence>
<keyword evidence="4" id="KW-0413">Isomerase</keyword>
<dbReference type="InterPro" id="IPR036249">
    <property type="entry name" value="Thioredoxin-like_sf"/>
</dbReference>
<evidence type="ECO:0000313" key="5">
    <source>
        <dbReference type="Proteomes" id="UP001500063"/>
    </source>
</evidence>
<reference evidence="3" key="1">
    <citation type="journal article" date="2014" name="J. Am. Chem. Soc.">
        <title>A methyltransferase initiates terpene cyclization in teleocidin B biosynthesis.</title>
        <authorList>
            <person name="Awakawa T."/>
            <person name="Zhang L."/>
            <person name="Wakimoto T."/>
            <person name="Hoshino S."/>
            <person name="Mori T."/>
            <person name="Ito T."/>
            <person name="Ishikawa J."/>
            <person name="Tanner M.E."/>
            <person name="Abe I."/>
        </authorList>
    </citation>
    <scope>NUCLEOTIDE SEQUENCE</scope>
    <source>
        <strain evidence="3">NBRC 12747</strain>
    </source>
</reference>
<evidence type="ECO:0000256" key="1">
    <source>
        <dbReference type="SAM" id="MobiDB-lite"/>
    </source>
</evidence>
<evidence type="ECO:0000313" key="3">
    <source>
        <dbReference type="EMBL" id="BAP27956.1"/>
    </source>
</evidence>
<keyword evidence="5" id="KW-1185">Reference proteome</keyword>
<dbReference type="EMBL" id="BAAABW010000016">
    <property type="protein sequence ID" value="GAA0350805.1"/>
    <property type="molecule type" value="Genomic_DNA"/>
</dbReference>
<dbReference type="GO" id="GO:0016853">
    <property type="term" value="F:isomerase activity"/>
    <property type="evidence" value="ECO:0007669"/>
    <property type="project" value="UniProtKB-KW"/>
</dbReference>
<dbReference type="EMBL" id="AB937726">
    <property type="protein sequence ID" value="BAP27956.1"/>
    <property type="molecule type" value="Genomic_DNA"/>
</dbReference>